<keyword evidence="3" id="KW-1185">Reference proteome</keyword>
<protein>
    <submittedName>
        <fullName evidence="2">Uncharacterized protein</fullName>
    </submittedName>
</protein>
<proteinExistence type="predicted"/>
<reference evidence="2 3" key="1">
    <citation type="journal article" date="2011" name="PLoS Pathog.">
        <title>Dynamic evolution of pathogenicity revealed by sequencing and comparative genomics of 19 Pseudomonas syringae isolates.</title>
        <authorList>
            <person name="Baltrus D.A."/>
            <person name="Nishimura M.T."/>
            <person name="Romanchuk A."/>
            <person name="Chang J.H."/>
            <person name="Mukhtar M.S."/>
            <person name="Cherkis K."/>
            <person name="Roach J."/>
            <person name="Grant S.R."/>
            <person name="Jones C.D."/>
            <person name="Dangl J.L."/>
        </authorList>
    </citation>
    <scope>NUCLEOTIDE SEQUENCE [LARGE SCALE GENOMIC DNA]</scope>
    <source>
        <strain evidence="2 3">1704B</strain>
    </source>
</reference>
<evidence type="ECO:0000256" key="1">
    <source>
        <dbReference type="SAM" id="MobiDB-lite"/>
    </source>
</evidence>
<gene>
    <name evidence="2" type="ORF">PSYPI_37258</name>
</gene>
<feature type="region of interest" description="Disordered" evidence="1">
    <location>
        <begin position="1"/>
        <end position="43"/>
    </location>
</feature>
<feature type="compositionally biased region" description="Basic and acidic residues" evidence="1">
    <location>
        <begin position="1"/>
        <end position="16"/>
    </location>
</feature>
<evidence type="ECO:0000313" key="3">
    <source>
        <dbReference type="Proteomes" id="UP000004986"/>
    </source>
</evidence>
<name>F3GKL8_PSESJ</name>
<evidence type="ECO:0000313" key="2">
    <source>
        <dbReference type="EMBL" id="EGH47621.1"/>
    </source>
</evidence>
<feature type="non-terminal residue" evidence="2">
    <location>
        <position position="43"/>
    </location>
</feature>
<dbReference type="EMBL" id="AEAI01002374">
    <property type="protein sequence ID" value="EGH47621.1"/>
    <property type="molecule type" value="Genomic_DNA"/>
</dbReference>
<dbReference type="Proteomes" id="UP000004986">
    <property type="component" value="Unassembled WGS sequence"/>
</dbReference>
<dbReference type="HOGENOM" id="CLU_3244287_0_0_6"/>
<accession>F3GKL8</accession>
<organism evidence="2 3">
    <name type="scientific">Pseudomonas syringae pv. pisi str. 1704B</name>
    <dbReference type="NCBI Taxonomy" id="629263"/>
    <lineage>
        <taxon>Bacteria</taxon>
        <taxon>Pseudomonadati</taxon>
        <taxon>Pseudomonadota</taxon>
        <taxon>Gammaproteobacteria</taxon>
        <taxon>Pseudomonadales</taxon>
        <taxon>Pseudomonadaceae</taxon>
        <taxon>Pseudomonas</taxon>
        <taxon>Pseudomonas syringae</taxon>
    </lineage>
</organism>
<dbReference type="AlphaFoldDB" id="F3GKL8"/>
<comment type="caution">
    <text evidence="2">The sequence shown here is derived from an EMBL/GenBank/DDBJ whole genome shotgun (WGS) entry which is preliminary data.</text>
</comment>
<sequence length="43" mass="4326">MLDDCSVRDAPPHLELGDATGITPATDLGDATGNTPCTELAVA</sequence>